<organism evidence="3 4">
    <name type="scientific">Novosphingobium flavum</name>
    <dbReference type="NCBI Taxonomy" id="1778672"/>
    <lineage>
        <taxon>Bacteria</taxon>
        <taxon>Pseudomonadati</taxon>
        <taxon>Pseudomonadota</taxon>
        <taxon>Alphaproteobacteria</taxon>
        <taxon>Sphingomonadales</taxon>
        <taxon>Sphingomonadaceae</taxon>
        <taxon>Novosphingobium</taxon>
    </lineage>
</organism>
<feature type="domain" description="Fumarylacetoacetase N-terminal" evidence="2">
    <location>
        <begin position="1"/>
        <end position="76"/>
    </location>
</feature>
<keyword evidence="3" id="KW-0378">Hydrolase</keyword>
<dbReference type="RefSeq" id="WP_185662188.1">
    <property type="nucleotide sequence ID" value="NZ_JACLAW010000001.1"/>
</dbReference>
<feature type="region of interest" description="Disordered" evidence="1">
    <location>
        <begin position="76"/>
        <end position="95"/>
    </location>
</feature>
<proteinExistence type="predicted"/>
<dbReference type="AlphaFoldDB" id="A0A7X1FNB2"/>
<dbReference type="Proteomes" id="UP000566813">
    <property type="component" value="Unassembled WGS sequence"/>
</dbReference>
<keyword evidence="4" id="KW-1185">Reference proteome</keyword>
<dbReference type="EMBL" id="JACLAW010000001">
    <property type="protein sequence ID" value="MBC2663921.1"/>
    <property type="molecule type" value="Genomic_DNA"/>
</dbReference>
<protein>
    <submittedName>
        <fullName evidence="3">FAA hydrolase family protein</fullName>
    </submittedName>
</protein>
<dbReference type="InterPro" id="IPR036663">
    <property type="entry name" value="Fumarylacetoacetase_C_sf"/>
</dbReference>
<dbReference type="GO" id="GO:0016787">
    <property type="term" value="F:hydrolase activity"/>
    <property type="evidence" value="ECO:0007669"/>
    <property type="project" value="UniProtKB-KW"/>
</dbReference>
<evidence type="ECO:0000259" key="2">
    <source>
        <dbReference type="Pfam" id="PF18288"/>
    </source>
</evidence>
<feature type="compositionally biased region" description="Basic and acidic residues" evidence="1">
    <location>
        <begin position="80"/>
        <end position="90"/>
    </location>
</feature>
<comment type="caution">
    <text evidence="3">The sequence shown here is derived from an EMBL/GenBank/DDBJ whole genome shotgun (WGS) entry which is preliminary data.</text>
</comment>
<accession>A0A7X1FNB2</accession>
<dbReference type="SUPFAM" id="SSF56529">
    <property type="entry name" value="FAH"/>
    <property type="match status" value="1"/>
</dbReference>
<name>A0A7X1FNB2_9SPHN</name>
<sequence>MKLASLPQRRDGRLVVVSTDQAWYADADHIVPTLQAALDDWDRQAPLLDTLFTELEHAAIPRRRFHEREACAPLPRAFRRTADGEDRPGDDLASGRSDVAEAGIASSIELCVVTGEVPHGAGPAEARAAVRLVGLVHDLGAGALSPLLATPEFLEREGLVLHVERGGKVAANNDVAPVDFGALVAELAADRRLGPGTIVGSAPLAQLPPLAEGETIRIELRDARGKSLLGAIERTVRA</sequence>
<dbReference type="Pfam" id="PF18288">
    <property type="entry name" value="FAA_hydro_N_2"/>
    <property type="match status" value="1"/>
</dbReference>
<gene>
    <name evidence="3" type="ORF">H7F51_00155</name>
</gene>
<evidence type="ECO:0000256" key="1">
    <source>
        <dbReference type="SAM" id="MobiDB-lite"/>
    </source>
</evidence>
<dbReference type="InterPro" id="IPR041072">
    <property type="entry name" value="FAA_hydro_N"/>
</dbReference>
<evidence type="ECO:0000313" key="3">
    <source>
        <dbReference type="EMBL" id="MBC2663921.1"/>
    </source>
</evidence>
<evidence type="ECO:0000313" key="4">
    <source>
        <dbReference type="Proteomes" id="UP000566813"/>
    </source>
</evidence>
<dbReference type="Gene3D" id="3.90.850.10">
    <property type="entry name" value="Fumarylacetoacetase-like, C-terminal domain"/>
    <property type="match status" value="1"/>
</dbReference>
<reference evidence="3 4" key="1">
    <citation type="submission" date="2020-08" db="EMBL/GenBank/DDBJ databases">
        <title>The genome sequence of type strain Novosphingobium flavum NBRC 111647.</title>
        <authorList>
            <person name="Liu Y."/>
        </authorList>
    </citation>
    <scope>NUCLEOTIDE SEQUENCE [LARGE SCALE GENOMIC DNA]</scope>
    <source>
        <strain evidence="3 4">NBRC 111647</strain>
    </source>
</reference>